<comment type="caution">
    <text evidence="1">The sequence shown here is derived from an EMBL/GenBank/DDBJ whole genome shotgun (WGS) entry which is preliminary data.</text>
</comment>
<dbReference type="EMBL" id="JANIAN010000076">
    <property type="protein sequence ID" value="MDD2110054.1"/>
    <property type="molecule type" value="Genomic_DNA"/>
</dbReference>
<sequence>MYLRQMLVLLLTVFHQALPLDLIDLNSMTGMRLNASQGPRFCPGRSPLRDVQLPKLMQQLAPTFEAALCDAILAMMLLAHPGRRYLHGALERHLAIKRHDRAAGAGIRKYGQSAGAADGERVPRTCWSRLLTPLSALWSMKIFF</sequence>
<evidence type="ECO:0000313" key="1">
    <source>
        <dbReference type="EMBL" id="MDD2110054.1"/>
    </source>
</evidence>
<dbReference type="RefSeq" id="WP_137163237.1">
    <property type="nucleotide sequence ID" value="NZ_JANIAN010000076.1"/>
</dbReference>
<accession>A0A9X4D5A2</accession>
<name>A0A9X4D5A2_9PSED</name>
<dbReference type="AlphaFoldDB" id="A0A9X4D5A2"/>
<evidence type="ECO:0000313" key="2">
    <source>
        <dbReference type="Proteomes" id="UP001150678"/>
    </source>
</evidence>
<dbReference type="Proteomes" id="UP001150678">
    <property type="component" value="Unassembled WGS sequence"/>
</dbReference>
<proteinExistence type="predicted"/>
<organism evidence="1 2">
    <name type="scientific">Pseudomonas asiatica</name>
    <dbReference type="NCBI Taxonomy" id="2219225"/>
    <lineage>
        <taxon>Bacteria</taxon>
        <taxon>Pseudomonadati</taxon>
        <taxon>Pseudomonadota</taxon>
        <taxon>Gammaproteobacteria</taxon>
        <taxon>Pseudomonadales</taxon>
        <taxon>Pseudomonadaceae</taxon>
        <taxon>Pseudomonas</taxon>
    </lineage>
</organism>
<gene>
    <name evidence="1" type="ORF">NP533_28120</name>
</gene>
<protein>
    <submittedName>
        <fullName evidence="1">Uncharacterized protein</fullName>
    </submittedName>
</protein>
<reference evidence="1" key="1">
    <citation type="submission" date="2022-07" db="EMBL/GenBank/DDBJ databases">
        <title>Multi-strain Analysis of Pseudomonas putida Reveals Metabolic and Genetic Diversity.</title>
        <authorList>
            <person name="Monk J.M."/>
        </authorList>
    </citation>
    <scope>NUCLEOTIDE SEQUENCE</scope>
    <source>
        <strain evidence="1">17514</strain>
    </source>
</reference>